<dbReference type="Pfam" id="PF07891">
    <property type="entry name" value="DUF1666"/>
    <property type="match status" value="1"/>
</dbReference>
<keyword evidence="1" id="KW-1133">Transmembrane helix</keyword>
<feature type="transmembrane region" description="Helical" evidence="1">
    <location>
        <begin position="12"/>
        <end position="35"/>
    </location>
</feature>
<evidence type="ECO:0000256" key="1">
    <source>
        <dbReference type="SAM" id="Phobius"/>
    </source>
</evidence>
<reference evidence="2" key="1">
    <citation type="journal article" date="2017" name="Nature">
        <title>The genome of Chenopodium quinoa.</title>
        <authorList>
            <person name="Jarvis D.E."/>
            <person name="Ho Y.S."/>
            <person name="Lightfoot D.J."/>
            <person name="Schmoeckel S.M."/>
            <person name="Li B."/>
            <person name="Borm T.J.A."/>
            <person name="Ohyanagi H."/>
            <person name="Mineta K."/>
            <person name="Michell C.T."/>
            <person name="Saber N."/>
            <person name="Kharbatia N.M."/>
            <person name="Rupper R.R."/>
            <person name="Sharp A.R."/>
            <person name="Dally N."/>
            <person name="Boughton B.A."/>
            <person name="Woo Y.H."/>
            <person name="Gao G."/>
            <person name="Schijlen E.G.W.M."/>
            <person name="Guo X."/>
            <person name="Momin A.A."/>
            <person name="Negrao S."/>
            <person name="Al-Babili S."/>
            <person name="Gehring C."/>
            <person name="Roessner U."/>
            <person name="Jung C."/>
            <person name="Murphy K."/>
            <person name="Arold S.T."/>
            <person name="Gojobori T."/>
            <person name="van der Linden C.G."/>
            <person name="van Loo E.N."/>
            <person name="Jellen E.N."/>
            <person name="Maughan P.J."/>
            <person name="Tester M."/>
        </authorList>
    </citation>
    <scope>NUCLEOTIDE SEQUENCE [LARGE SCALE GENOMIC DNA]</scope>
    <source>
        <strain evidence="2">cv. PI 614886</strain>
    </source>
</reference>
<dbReference type="AlphaFoldDB" id="A0A803N4A0"/>
<reference evidence="2" key="2">
    <citation type="submission" date="2021-03" db="UniProtKB">
        <authorList>
            <consortium name="EnsemblPlants"/>
        </authorList>
    </citation>
    <scope>IDENTIFICATION</scope>
</reference>
<protein>
    <submittedName>
        <fullName evidence="2">Uncharacterized protein</fullName>
    </submittedName>
</protein>
<dbReference type="Gramene" id="AUR62040216-RA">
    <property type="protein sequence ID" value="AUR62040216-RA:cds"/>
    <property type="gene ID" value="AUR62040216"/>
</dbReference>
<dbReference type="PANTHER" id="PTHR46702:SF2">
    <property type="entry name" value="DNA LIGASE (DUF1666)"/>
    <property type="match status" value="1"/>
</dbReference>
<dbReference type="OMA" id="NQEGYSC"/>
<accession>A0A803N4A0</accession>
<keyword evidence="3" id="KW-1185">Reference proteome</keyword>
<dbReference type="Proteomes" id="UP000596660">
    <property type="component" value="Unplaced"/>
</dbReference>
<evidence type="ECO:0000313" key="3">
    <source>
        <dbReference type="Proteomes" id="UP000596660"/>
    </source>
</evidence>
<sequence length="483" mass="56764">MPCSRKEAVVKLFYNVTTIAKFFFLFFYLFSLFVAKIFTYFFRTEDDDEYEDEMLYEDEDEEEEEITTTTEVEDEEDELVQEYMRYSYVGEEDHLVAHVVNDGEALVFVPKDSLHDHSNSDESVFQDPVEVFKEEVSCFESSSISSSEFDGGCNNDDIVQSNAYEVENEDYALDYDKSNYLNDQIISGFREEDESNIKNDQIYEDFRRKSPIELLKYGFEENNNDATDNKNHGEKSEEKIEVAKKEDANFTRDDKFLIFAPPKSDSKKMNVDMEKEKERMFEDTYTIGSTSKSSSEWRSSIRDSCTDDPFSSSSRRSCPKWESYAVYQKYDEEMMFLDRISAQKLHETESLKSFQVEPRSISQRIVHKLGNKKKPSSGDEIYKNNPYNELEVAYVAQICLTWEALNWNYVTFKRKLVSKTELVDPGCPAYIAQQFQQFQVLLQRYNENEPYQRGKRPEIYARMRGHAPKLLQVPEYHEEAEAE</sequence>
<organism evidence="2 3">
    <name type="scientific">Chenopodium quinoa</name>
    <name type="common">Quinoa</name>
    <dbReference type="NCBI Taxonomy" id="63459"/>
    <lineage>
        <taxon>Eukaryota</taxon>
        <taxon>Viridiplantae</taxon>
        <taxon>Streptophyta</taxon>
        <taxon>Embryophyta</taxon>
        <taxon>Tracheophyta</taxon>
        <taxon>Spermatophyta</taxon>
        <taxon>Magnoliopsida</taxon>
        <taxon>eudicotyledons</taxon>
        <taxon>Gunneridae</taxon>
        <taxon>Pentapetalae</taxon>
        <taxon>Caryophyllales</taxon>
        <taxon>Chenopodiaceae</taxon>
        <taxon>Chenopodioideae</taxon>
        <taxon>Atripliceae</taxon>
        <taxon>Chenopodium</taxon>
    </lineage>
</organism>
<name>A0A803N4A0_CHEQI</name>
<dbReference type="EnsemblPlants" id="AUR62040216-RA">
    <property type="protein sequence ID" value="AUR62040216-RA:cds"/>
    <property type="gene ID" value="AUR62040216"/>
</dbReference>
<dbReference type="InterPro" id="IPR012870">
    <property type="entry name" value="DUF1666"/>
</dbReference>
<proteinExistence type="predicted"/>
<dbReference type="PANTHER" id="PTHR46702">
    <property type="entry name" value="DNA LIGASE (DUF1666)-RELATED"/>
    <property type="match status" value="1"/>
</dbReference>
<evidence type="ECO:0000313" key="2">
    <source>
        <dbReference type="EnsemblPlants" id="AUR62040216-RA:cds"/>
    </source>
</evidence>
<keyword evidence="1" id="KW-0812">Transmembrane</keyword>
<keyword evidence="1" id="KW-0472">Membrane</keyword>